<comment type="similarity">
    <text evidence="1">Belongs to the NFX1 family.</text>
</comment>
<evidence type="ECO:0000256" key="2">
    <source>
        <dbReference type="ARBA" id="ARBA00022723"/>
    </source>
</evidence>
<dbReference type="Proteomes" id="UP001489004">
    <property type="component" value="Unassembled WGS sequence"/>
</dbReference>
<feature type="compositionally biased region" description="Low complexity" evidence="7">
    <location>
        <begin position="53"/>
        <end position="67"/>
    </location>
</feature>
<keyword evidence="8" id="KW-0812">Transmembrane</keyword>
<dbReference type="Pfam" id="PF14990">
    <property type="entry name" value="DUF4516"/>
    <property type="match status" value="1"/>
</dbReference>
<keyword evidence="8" id="KW-0472">Membrane</keyword>
<dbReference type="GO" id="GO:0005634">
    <property type="term" value="C:nucleus"/>
    <property type="evidence" value="ECO:0007669"/>
    <property type="project" value="InterPro"/>
</dbReference>
<feature type="domain" description="PHD-type" evidence="9">
    <location>
        <begin position="116"/>
        <end position="193"/>
    </location>
</feature>
<dbReference type="GO" id="GO:0034551">
    <property type="term" value="P:mitochondrial respiratory chain complex III assembly"/>
    <property type="evidence" value="ECO:0007669"/>
    <property type="project" value="InterPro"/>
</dbReference>
<dbReference type="CDD" id="cd06008">
    <property type="entry name" value="NF-X1-zinc-finger"/>
    <property type="match status" value="4"/>
</dbReference>
<keyword evidence="11" id="KW-1185">Reference proteome</keyword>
<evidence type="ECO:0000313" key="10">
    <source>
        <dbReference type="EMBL" id="KAK9820436.1"/>
    </source>
</evidence>
<feature type="region of interest" description="Disordered" evidence="7">
    <location>
        <begin position="694"/>
        <end position="713"/>
    </location>
</feature>
<evidence type="ECO:0000256" key="8">
    <source>
        <dbReference type="SAM" id="Phobius"/>
    </source>
</evidence>
<comment type="caution">
    <text evidence="10">The sequence shown here is derived from an EMBL/GenBank/DDBJ whole genome shotgun (WGS) entry which is preliminary data.</text>
</comment>
<dbReference type="InterPro" id="IPR019787">
    <property type="entry name" value="Znf_PHD-finger"/>
</dbReference>
<dbReference type="InterPro" id="IPR000967">
    <property type="entry name" value="Znf_NFX1"/>
</dbReference>
<dbReference type="PROSITE" id="PS01359">
    <property type="entry name" value="ZF_PHD_1"/>
    <property type="match status" value="1"/>
</dbReference>
<feature type="region of interest" description="Disordered" evidence="7">
    <location>
        <begin position="42"/>
        <end position="67"/>
    </location>
</feature>
<name>A0AAW1QGA7_9CHLO</name>
<feature type="compositionally biased region" description="Basic and acidic residues" evidence="7">
    <location>
        <begin position="742"/>
        <end position="758"/>
    </location>
</feature>
<evidence type="ECO:0000256" key="7">
    <source>
        <dbReference type="SAM" id="MobiDB-lite"/>
    </source>
</evidence>
<evidence type="ECO:0000256" key="5">
    <source>
        <dbReference type="ARBA" id="ARBA00022833"/>
    </source>
</evidence>
<reference evidence="10 11" key="1">
    <citation type="journal article" date="2024" name="Nat. Commun.">
        <title>Phylogenomics reveals the evolutionary origins of lichenization in chlorophyte algae.</title>
        <authorList>
            <person name="Puginier C."/>
            <person name="Libourel C."/>
            <person name="Otte J."/>
            <person name="Skaloud P."/>
            <person name="Haon M."/>
            <person name="Grisel S."/>
            <person name="Petersen M."/>
            <person name="Berrin J.G."/>
            <person name="Delaux P.M."/>
            <person name="Dal Grande F."/>
            <person name="Keller J."/>
        </authorList>
    </citation>
    <scope>NUCLEOTIDE SEQUENCE [LARGE SCALE GENOMIC DNA]</scope>
    <source>
        <strain evidence="10 11">SAG 2043</strain>
    </source>
</reference>
<feature type="transmembrane region" description="Helical" evidence="8">
    <location>
        <begin position="767"/>
        <end position="788"/>
    </location>
</feature>
<keyword evidence="3" id="KW-0677">Repeat</keyword>
<keyword evidence="2" id="KW-0479">Metal-binding</keyword>
<dbReference type="Pfam" id="PF01422">
    <property type="entry name" value="zf-NF-X1"/>
    <property type="match status" value="6"/>
</dbReference>
<dbReference type="GO" id="GO:0008270">
    <property type="term" value="F:zinc ion binding"/>
    <property type="evidence" value="ECO:0007669"/>
    <property type="project" value="UniProtKB-KW"/>
</dbReference>
<protein>
    <recommendedName>
        <fullName evidence="9">PHD-type domain-containing protein</fullName>
    </recommendedName>
</protein>
<keyword evidence="4 6" id="KW-0863">Zinc-finger</keyword>
<keyword evidence="5" id="KW-0862">Zinc</keyword>
<dbReference type="InterPro" id="IPR034078">
    <property type="entry name" value="NFX1_fam"/>
</dbReference>
<evidence type="ECO:0000256" key="3">
    <source>
        <dbReference type="ARBA" id="ARBA00022737"/>
    </source>
</evidence>
<gene>
    <name evidence="10" type="ORF">WJX72_010343</name>
</gene>
<dbReference type="EMBL" id="JALJOR010000003">
    <property type="protein sequence ID" value="KAK9820436.1"/>
    <property type="molecule type" value="Genomic_DNA"/>
</dbReference>
<evidence type="ECO:0000256" key="6">
    <source>
        <dbReference type="PROSITE-ProRule" id="PRU00146"/>
    </source>
</evidence>
<dbReference type="GO" id="GO:0000981">
    <property type="term" value="F:DNA-binding transcription factor activity, RNA polymerase II-specific"/>
    <property type="evidence" value="ECO:0007669"/>
    <property type="project" value="TreeGrafter"/>
</dbReference>
<dbReference type="PANTHER" id="PTHR12360:SF1">
    <property type="entry name" value="NF-X1-TYPE ZINC FINGER PROTEIN NFXL1"/>
    <property type="match status" value="1"/>
</dbReference>
<evidence type="ECO:0000256" key="4">
    <source>
        <dbReference type="ARBA" id="ARBA00022771"/>
    </source>
</evidence>
<dbReference type="PANTHER" id="PTHR12360">
    <property type="entry name" value="NUCLEAR TRANSCRIPTION FACTOR, X-BOX BINDING 1 NFX1"/>
    <property type="match status" value="1"/>
</dbReference>
<proteinExistence type="inferred from homology"/>
<dbReference type="GO" id="GO:0000977">
    <property type="term" value="F:RNA polymerase II transcription regulatory region sequence-specific DNA binding"/>
    <property type="evidence" value="ECO:0007669"/>
    <property type="project" value="TreeGrafter"/>
</dbReference>
<dbReference type="CDD" id="cd16697">
    <property type="entry name" value="RING-CH-C4HC3_NFXL1"/>
    <property type="match status" value="1"/>
</dbReference>
<evidence type="ECO:0000259" key="9">
    <source>
        <dbReference type="PROSITE" id="PS50016"/>
    </source>
</evidence>
<dbReference type="GO" id="GO:0005739">
    <property type="term" value="C:mitochondrion"/>
    <property type="evidence" value="ECO:0007669"/>
    <property type="project" value="GOC"/>
</dbReference>
<evidence type="ECO:0000313" key="11">
    <source>
        <dbReference type="Proteomes" id="UP001489004"/>
    </source>
</evidence>
<dbReference type="AlphaFoldDB" id="A0AAW1QGA7"/>
<sequence length="803" mass="86884">MSYLKAYAVAIGSLLAGATFVHNIYKPDLTLPLSEPGLGPAKPAAVAAQGQHSSDSGSDYEDGSAAAGGADRFSEAVFQEFHAGFQEAPEVADEEGVYAEGLQRVKEHLHSAQSRATVCLICLETMRNDAAIWVCDKSCYCIFHLLCIQSWGRQQLAANALRAEQRLNPERFPVAAKEARESACWACPKCRAEYGSGEVPAEYRCFCGKQKDPKFDPWLAPHSCGDTCGRKLLAGCGHTCVLLCHPGPCPPCPRLVTSSCFCGKESARRRCGQHTFSCKKLCGRRLACGHRCPLRCHPGDCPDCSLTGTYSCACGAETRKLPCSLRMFHCTRVCGRPLACGRHTCQQVCHTGNCGGCPREGPRSCPCGKVAYTNLRCDEEAPTCGSTCDQLLPCGEHRCAERCHTGPCSATCRAITIKSCACGRTQKQAPCFENFRCERRCTNMKPCGRHQCKRRCCDGNCQPCEEVCGRRLSAAPSAQVPLWPLPRVQPVSFVAARTLAKKAVSDTPPAVQVAEEVQAHPPPLSPFAGAAGSGEGEACEVCMRRCEREKPCGHPCPLPCHSAEPCPLCNVEVQQGCHCGRSLVAVVCHALQQEEERAELLCCGKACHKALPRCPHLCEATCHPGPCPGASTCGEEVAVRCPCRRLKVRMRCQDVQAQLAKEGRAEGYDANTVLRLLACNAECEAAKRKRSKGNLAAEADAANDVPTSASSAKDMAAAGAPVVDLSPAPAVVNKGPRRRTRADREREREAAEAKAQETKRRQKRRHWLYIAGQVLMTFICCLAMIFVIDMLSGGVWLRSRRPS</sequence>
<evidence type="ECO:0000256" key="1">
    <source>
        <dbReference type="ARBA" id="ARBA00007269"/>
    </source>
</evidence>
<dbReference type="InterPro" id="IPR027858">
    <property type="entry name" value="BRAWNIN"/>
</dbReference>
<accession>A0AAW1QGA7</accession>
<dbReference type="InterPro" id="IPR019786">
    <property type="entry name" value="Zinc_finger_PHD-type_CS"/>
</dbReference>
<feature type="region of interest" description="Disordered" evidence="7">
    <location>
        <begin position="727"/>
        <end position="758"/>
    </location>
</feature>
<dbReference type="SMART" id="SM00438">
    <property type="entry name" value="ZnF_NFX"/>
    <property type="match status" value="7"/>
</dbReference>
<dbReference type="PROSITE" id="PS50016">
    <property type="entry name" value="ZF_PHD_2"/>
    <property type="match status" value="1"/>
</dbReference>
<organism evidence="10 11">
    <name type="scientific">[Myrmecia] bisecta</name>
    <dbReference type="NCBI Taxonomy" id="41462"/>
    <lineage>
        <taxon>Eukaryota</taxon>
        <taxon>Viridiplantae</taxon>
        <taxon>Chlorophyta</taxon>
        <taxon>core chlorophytes</taxon>
        <taxon>Trebouxiophyceae</taxon>
        <taxon>Trebouxiales</taxon>
        <taxon>Trebouxiaceae</taxon>
        <taxon>Myrmecia</taxon>
    </lineage>
</organism>
<keyword evidence="8" id="KW-1133">Transmembrane helix</keyword>